<dbReference type="InterPro" id="IPR006860">
    <property type="entry name" value="FecR"/>
</dbReference>
<dbReference type="PANTHER" id="PTHR30273:SF2">
    <property type="entry name" value="PROTEIN FECR"/>
    <property type="match status" value="1"/>
</dbReference>
<feature type="domain" description="FecR N-terminal" evidence="2">
    <location>
        <begin position="8"/>
        <end position="48"/>
    </location>
</feature>
<dbReference type="Gene3D" id="3.55.50.30">
    <property type="match status" value="1"/>
</dbReference>
<dbReference type="Pfam" id="PF04773">
    <property type="entry name" value="FecR"/>
    <property type="match status" value="1"/>
</dbReference>
<evidence type="ECO:0000259" key="3">
    <source>
        <dbReference type="Pfam" id="PF16344"/>
    </source>
</evidence>
<evidence type="ECO:0000259" key="2">
    <source>
        <dbReference type="Pfam" id="PF16220"/>
    </source>
</evidence>
<protein>
    <submittedName>
        <fullName evidence="4">DUF4974 domain-containing protein</fullName>
    </submittedName>
</protein>
<dbReference type="Gene3D" id="2.60.120.1440">
    <property type="match status" value="1"/>
</dbReference>
<accession>A0A553WA64</accession>
<dbReference type="InterPro" id="IPR012373">
    <property type="entry name" value="Ferrdict_sens_TM"/>
</dbReference>
<dbReference type="GO" id="GO:0016989">
    <property type="term" value="F:sigma factor antagonist activity"/>
    <property type="evidence" value="ECO:0007669"/>
    <property type="project" value="TreeGrafter"/>
</dbReference>
<dbReference type="PIRSF" id="PIRSF018266">
    <property type="entry name" value="FecR"/>
    <property type="match status" value="1"/>
</dbReference>
<dbReference type="AlphaFoldDB" id="A0A553WA64"/>
<reference evidence="4 5" key="1">
    <citation type="submission" date="2019-07" db="EMBL/GenBank/DDBJ databases">
        <authorList>
            <person name="Park M."/>
        </authorList>
    </citation>
    <scope>NUCLEOTIDE SEQUENCE [LARGE SCALE GENOMIC DNA]</scope>
    <source>
        <strain evidence="4 5">KCTC32445</strain>
    </source>
</reference>
<dbReference type="InterPro" id="IPR032508">
    <property type="entry name" value="FecR_C"/>
</dbReference>
<dbReference type="PANTHER" id="PTHR30273">
    <property type="entry name" value="PERIPLASMIC SIGNAL SENSOR AND SIGMA FACTOR ACTIVATOR FECR-RELATED"/>
    <property type="match status" value="1"/>
</dbReference>
<proteinExistence type="predicted"/>
<feature type="domain" description="Protein FecR C-terminal" evidence="3">
    <location>
        <begin position="302"/>
        <end position="368"/>
    </location>
</feature>
<dbReference type="Proteomes" id="UP000320160">
    <property type="component" value="Unassembled WGS sequence"/>
</dbReference>
<dbReference type="RefSeq" id="WP_143776798.1">
    <property type="nucleotide sequence ID" value="NZ_VKKU01000002.1"/>
</dbReference>
<evidence type="ECO:0000313" key="5">
    <source>
        <dbReference type="Proteomes" id="UP000320160"/>
    </source>
</evidence>
<name>A0A553WA64_9SPHN</name>
<organism evidence="4 5">
    <name type="scientific">Sphingorhabdus contaminans</name>
    <dbReference type="NCBI Taxonomy" id="1343899"/>
    <lineage>
        <taxon>Bacteria</taxon>
        <taxon>Pseudomonadati</taxon>
        <taxon>Pseudomonadota</taxon>
        <taxon>Alphaproteobacteria</taxon>
        <taxon>Sphingomonadales</taxon>
        <taxon>Sphingomonadaceae</taxon>
        <taxon>Sphingorhabdus</taxon>
    </lineage>
</organism>
<sequence length="371" mass="40546">MSAALIEQQAAVWLMRREEPDWSPEQEAEFAAWMDAGMAHKAAYWRLEHAWRQADRIAALGLTSGESDGIGEGSDDNIVISETRDMVSPTADIVALKAKETASPRRLWRPAAIAASLALFGSTVAFAPQLWERTFNSDPTIAVFSDTSASISSAPPPDAEALTTPIGGRKMVRLTDGSRIELNTQTLVRADITNQRREVWLEKGEAYFEVKRADKLPFIVHAGNRTVTVLGTKFSVRRNGDQVYIAVVEGRVRVDESQSGEAPRTTIITGGEMVVAQGLSTLVTAKQAARVESNLAWRDGMLSFDRMSLGEAAAEFNRYNDQKIIVEPSAAAIRIGGTFRASNVDAFVRLLDNAYGLHVEEHDGQIVISGE</sequence>
<dbReference type="OrthoDB" id="9771237at2"/>
<evidence type="ECO:0000313" key="4">
    <source>
        <dbReference type="EMBL" id="TSB01580.1"/>
    </source>
</evidence>
<evidence type="ECO:0000259" key="1">
    <source>
        <dbReference type="Pfam" id="PF04773"/>
    </source>
</evidence>
<dbReference type="Pfam" id="PF16220">
    <property type="entry name" value="DUF4880"/>
    <property type="match status" value="1"/>
</dbReference>
<dbReference type="InterPro" id="IPR032623">
    <property type="entry name" value="FecR_N"/>
</dbReference>
<feature type="domain" description="FecR protein" evidence="1">
    <location>
        <begin position="162"/>
        <end position="253"/>
    </location>
</feature>
<comment type="caution">
    <text evidence="4">The sequence shown here is derived from an EMBL/GenBank/DDBJ whole genome shotgun (WGS) entry which is preliminary data.</text>
</comment>
<gene>
    <name evidence="4" type="ORF">FOM92_10355</name>
</gene>
<dbReference type="EMBL" id="VKKU01000002">
    <property type="protein sequence ID" value="TSB01580.1"/>
    <property type="molecule type" value="Genomic_DNA"/>
</dbReference>
<dbReference type="Pfam" id="PF16344">
    <property type="entry name" value="FecR_C"/>
    <property type="match status" value="1"/>
</dbReference>
<keyword evidence="5" id="KW-1185">Reference proteome</keyword>